<dbReference type="AlphaFoldDB" id="A0A7W5EG88"/>
<dbReference type="Pfam" id="PF12843">
    <property type="entry name" value="QSregVF_b"/>
    <property type="match status" value="1"/>
</dbReference>
<gene>
    <name evidence="1" type="ORF">FHS02_005595</name>
</gene>
<dbReference type="InterPro" id="IPR024530">
    <property type="entry name" value="QSregVF_b"/>
</dbReference>
<name>A0A7W5EG88_9BURK</name>
<protein>
    <submittedName>
        <fullName evidence="1">Uncharacterized protein (DUF3820 family)</fullName>
    </submittedName>
</protein>
<dbReference type="EMBL" id="JACHXS010000014">
    <property type="protein sequence ID" value="MBB3224729.1"/>
    <property type="molecule type" value="Genomic_DNA"/>
</dbReference>
<evidence type="ECO:0000313" key="2">
    <source>
        <dbReference type="Proteomes" id="UP000584325"/>
    </source>
</evidence>
<proteinExistence type="predicted"/>
<sequence length="109" mass="12107">MDDSCKVADAVQYHGSHSFEKDAPTQKFFDLGATIHVSTMNSEALSLLLVREMPYGKYQGRKLADLPGHYLGWMARAGFPKGELGALLALMYELDHNNLRGLLDPLPRS</sequence>
<comment type="caution">
    <text evidence="1">The sequence shown here is derived from an EMBL/GenBank/DDBJ whole genome shotgun (WGS) entry which is preliminary data.</text>
</comment>
<accession>A0A7W5EG88</accession>
<evidence type="ECO:0000313" key="1">
    <source>
        <dbReference type="EMBL" id="MBB3224729.1"/>
    </source>
</evidence>
<organism evidence="1 2">
    <name type="scientific">Pseudoduganella umbonata</name>
    <dbReference type="NCBI Taxonomy" id="864828"/>
    <lineage>
        <taxon>Bacteria</taxon>
        <taxon>Pseudomonadati</taxon>
        <taxon>Pseudomonadota</taxon>
        <taxon>Betaproteobacteria</taxon>
        <taxon>Burkholderiales</taxon>
        <taxon>Oxalobacteraceae</taxon>
        <taxon>Telluria group</taxon>
        <taxon>Pseudoduganella</taxon>
    </lineage>
</organism>
<dbReference type="Proteomes" id="UP000584325">
    <property type="component" value="Unassembled WGS sequence"/>
</dbReference>
<reference evidence="1 2" key="1">
    <citation type="submission" date="2020-08" db="EMBL/GenBank/DDBJ databases">
        <title>Genomic Encyclopedia of Type Strains, Phase III (KMG-III): the genomes of soil and plant-associated and newly described type strains.</title>
        <authorList>
            <person name="Whitman W."/>
        </authorList>
    </citation>
    <scope>NUCLEOTIDE SEQUENCE [LARGE SCALE GENOMIC DNA]</scope>
    <source>
        <strain evidence="1 2">CECT 7753</strain>
    </source>
</reference>